<proteinExistence type="predicted"/>
<dbReference type="AlphaFoldDB" id="A0A094W8M3"/>
<sequence length="436" mass="49208">MVFDWRAIGKRFRTGSETDQSQTGSGHIIEMSESETGSSGGILPEDSLVGEMPWDLDLVVDPHVFVMRIGTIVSGRKKMSHGQAMDLYSAQRGVPKEKMKVLKKSKTYLLWFEEKEEWRDIEGRRKRVLVGPALGATLVSMAEERGWSGPVLWATDVQGENGETSGYLVTIFTDKASVTEVISLESGEEDRWGQTIQMLMSDLERVYQEEEIPLEMEGDPLYLVDTRSSRSAIQDRFSSEKHVSSGIPDVLTQAIRKPPEECVYQPPFIGAETFRKVGLKRIQKVGIAFSVLAVMAIVMVKEKDSSSRMLSVAEKTFRSLGMEYQTEQGELSMIEQVRMDIQHPPDIGEIMGNVWKDSSLLKDRTFYIEVMPRSVEWSIEGQSVDPILSKEIRLNLPRYMKDDGTMTGEKPVMIPNSSMSPEFVLHGHLTRREGQE</sequence>
<gene>
    <name evidence="2" type="ORF">LptCag_1593</name>
</gene>
<dbReference type="EMBL" id="JPGK01000005">
    <property type="protein sequence ID" value="KGA93883.1"/>
    <property type="molecule type" value="Genomic_DNA"/>
</dbReference>
<reference evidence="2 3" key="1">
    <citation type="submission" date="2014-06" db="EMBL/GenBank/DDBJ databases">
        <title>Draft genome sequence of iron oxidizing acidophile Leptospirillum ferriphilum DSM14647.</title>
        <authorList>
            <person name="Cardenas J.P."/>
            <person name="Lazcano M."/>
            <person name="Ossandon F.J."/>
            <person name="Corbett M."/>
            <person name="Holmes D.S."/>
            <person name="Watkin E."/>
        </authorList>
    </citation>
    <scope>NUCLEOTIDE SEQUENCE [LARGE SCALE GENOMIC DNA]</scope>
    <source>
        <strain evidence="2 3">DSM 14647</strain>
    </source>
</reference>
<organism evidence="2 3">
    <name type="scientific">Leptospirillum ferriphilum</name>
    <dbReference type="NCBI Taxonomy" id="178606"/>
    <lineage>
        <taxon>Bacteria</taxon>
        <taxon>Pseudomonadati</taxon>
        <taxon>Nitrospirota</taxon>
        <taxon>Nitrospiria</taxon>
        <taxon>Nitrospirales</taxon>
        <taxon>Nitrospiraceae</taxon>
        <taxon>Leptospirillum</taxon>
    </lineage>
</organism>
<feature type="compositionally biased region" description="Polar residues" evidence="1">
    <location>
        <begin position="15"/>
        <end position="25"/>
    </location>
</feature>
<feature type="region of interest" description="Disordered" evidence="1">
    <location>
        <begin position="14"/>
        <end position="40"/>
    </location>
</feature>
<evidence type="ECO:0000313" key="2">
    <source>
        <dbReference type="EMBL" id="KGA93883.1"/>
    </source>
</evidence>
<protein>
    <submittedName>
        <fullName evidence="2">Uncharacterized protein</fullName>
    </submittedName>
</protein>
<dbReference type="RefSeq" id="WP_036082563.1">
    <property type="nucleotide sequence ID" value="NZ_JPGK01000005.1"/>
</dbReference>
<dbReference type="PATRIC" id="fig|178606.4.peg.1599"/>
<comment type="caution">
    <text evidence="2">The sequence shown here is derived from an EMBL/GenBank/DDBJ whole genome shotgun (WGS) entry which is preliminary data.</text>
</comment>
<accession>A0A094W8M3</accession>
<name>A0A094W8M3_9BACT</name>
<feature type="compositionally biased region" description="Low complexity" evidence="1">
    <location>
        <begin position="28"/>
        <end position="37"/>
    </location>
</feature>
<evidence type="ECO:0000313" key="3">
    <source>
        <dbReference type="Proteomes" id="UP000029452"/>
    </source>
</evidence>
<evidence type="ECO:0000256" key="1">
    <source>
        <dbReference type="SAM" id="MobiDB-lite"/>
    </source>
</evidence>
<dbReference type="Proteomes" id="UP000029452">
    <property type="component" value="Unassembled WGS sequence"/>
</dbReference>